<organism evidence="2 3">
    <name type="scientific">Paenibacillus algicola</name>
    <dbReference type="NCBI Taxonomy" id="2565926"/>
    <lineage>
        <taxon>Bacteria</taxon>
        <taxon>Bacillati</taxon>
        <taxon>Bacillota</taxon>
        <taxon>Bacilli</taxon>
        <taxon>Bacillales</taxon>
        <taxon>Paenibacillaceae</taxon>
        <taxon>Paenibacillus</taxon>
    </lineage>
</organism>
<dbReference type="InterPro" id="IPR010982">
    <property type="entry name" value="Lambda_DNA-bd_dom_sf"/>
</dbReference>
<evidence type="ECO:0000313" key="3">
    <source>
        <dbReference type="Proteomes" id="UP000300879"/>
    </source>
</evidence>
<reference evidence="2 3" key="1">
    <citation type="submission" date="2019-05" db="EMBL/GenBank/DDBJ databases">
        <authorList>
            <person name="Chen C."/>
        </authorList>
    </citation>
    <scope>NUCLEOTIDE SEQUENCE [LARGE SCALE GENOMIC DNA]</scope>
    <source>
        <strain evidence="2 3">HB172198</strain>
    </source>
</reference>
<protein>
    <recommendedName>
        <fullName evidence="1">HTH cro/C1-type domain-containing protein</fullName>
    </recommendedName>
</protein>
<dbReference type="RefSeq" id="WP_233281031.1">
    <property type="nucleotide sequence ID" value="NZ_CP040396.1"/>
</dbReference>
<dbReference type="KEGG" id="palo:E6C60_3075"/>
<sequence length="62" mass="7511">MYWLNKRNITQAEFARRTGWSTRMVSYWCKGERLMSVEAMYAAAMILEIHMEDLYQWRLSAD</sequence>
<dbReference type="Gene3D" id="1.10.260.40">
    <property type="entry name" value="lambda repressor-like DNA-binding domains"/>
    <property type="match status" value="1"/>
</dbReference>
<dbReference type="InterPro" id="IPR001387">
    <property type="entry name" value="Cro/C1-type_HTH"/>
</dbReference>
<dbReference type="CDD" id="cd00093">
    <property type="entry name" value="HTH_XRE"/>
    <property type="match status" value="1"/>
</dbReference>
<dbReference type="SMART" id="SM00530">
    <property type="entry name" value="HTH_XRE"/>
    <property type="match status" value="1"/>
</dbReference>
<accession>A0A4P8XLZ3</accession>
<feature type="domain" description="HTH cro/C1-type" evidence="1">
    <location>
        <begin position="5"/>
        <end position="54"/>
    </location>
</feature>
<dbReference type="GO" id="GO:0003677">
    <property type="term" value="F:DNA binding"/>
    <property type="evidence" value="ECO:0007669"/>
    <property type="project" value="InterPro"/>
</dbReference>
<dbReference type="SUPFAM" id="SSF47413">
    <property type="entry name" value="lambda repressor-like DNA-binding domains"/>
    <property type="match status" value="1"/>
</dbReference>
<evidence type="ECO:0000313" key="2">
    <source>
        <dbReference type="EMBL" id="QCT03786.1"/>
    </source>
</evidence>
<dbReference type="EMBL" id="CP040396">
    <property type="protein sequence ID" value="QCT03786.1"/>
    <property type="molecule type" value="Genomic_DNA"/>
</dbReference>
<gene>
    <name evidence="2" type="ORF">E6C60_3075</name>
</gene>
<dbReference type="Pfam" id="PF01381">
    <property type="entry name" value="HTH_3"/>
    <property type="match status" value="1"/>
</dbReference>
<dbReference type="AlphaFoldDB" id="A0A4P8XLZ3"/>
<dbReference type="PROSITE" id="PS50943">
    <property type="entry name" value="HTH_CROC1"/>
    <property type="match status" value="1"/>
</dbReference>
<name>A0A4P8XLZ3_9BACL</name>
<proteinExistence type="predicted"/>
<dbReference type="Proteomes" id="UP000300879">
    <property type="component" value="Chromosome"/>
</dbReference>
<keyword evidence="3" id="KW-1185">Reference proteome</keyword>
<evidence type="ECO:0000259" key="1">
    <source>
        <dbReference type="PROSITE" id="PS50943"/>
    </source>
</evidence>